<feature type="region of interest" description="Disordered" evidence="1">
    <location>
        <begin position="48"/>
        <end position="91"/>
    </location>
</feature>
<evidence type="ECO:0000313" key="2">
    <source>
        <dbReference type="EMBL" id="KAF9314847.1"/>
    </source>
</evidence>
<organism evidence="2 3">
    <name type="scientific">Podila minutissima</name>
    <dbReference type="NCBI Taxonomy" id="64525"/>
    <lineage>
        <taxon>Eukaryota</taxon>
        <taxon>Fungi</taxon>
        <taxon>Fungi incertae sedis</taxon>
        <taxon>Mucoromycota</taxon>
        <taxon>Mortierellomycotina</taxon>
        <taxon>Mortierellomycetes</taxon>
        <taxon>Mortierellales</taxon>
        <taxon>Mortierellaceae</taxon>
        <taxon>Podila</taxon>
    </lineage>
</organism>
<protein>
    <submittedName>
        <fullName evidence="2">Uncharacterized protein</fullName>
    </submittedName>
</protein>
<gene>
    <name evidence="2" type="ORF">BG006_003863</name>
</gene>
<accession>A0A9P5VG06</accession>
<name>A0A9P5VG06_9FUNG</name>
<dbReference type="EMBL" id="JAAAUY010002137">
    <property type="protein sequence ID" value="KAF9314847.1"/>
    <property type="molecule type" value="Genomic_DNA"/>
</dbReference>
<proteinExistence type="predicted"/>
<dbReference type="AlphaFoldDB" id="A0A9P5VG06"/>
<reference evidence="2" key="1">
    <citation type="journal article" date="2020" name="Fungal Divers.">
        <title>Resolving the Mortierellaceae phylogeny through synthesis of multi-gene phylogenetics and phylogenomics.</title>
        <authorList>
            <person name="Vandepol N."/>
            <person name="Liber J."/>
            <person name="Desiro A."/>
            <person name="Na H."/>
            <person name="Kennedy M."/>
            <person name="Barry K."/>
            <person name="Grigoriev I.V."/>
            <person name="Miller A.N."/>
            <person name="O'Donnell K."/>
            <person name="Stajich J.E."/>
            <person name="Bonito G."/>
        </authorList>
    </citation>
    <scope>NUCLEOTIDE SEQUENCE</scope>
    <source>
        <strain evidence="2">NVP1</strain>
    </source>
</reference>
<feature type="non-terminal residue" evidence="2">
    <location>
        <position position="1"/>
    </location>
</feature>
<keyword evidence="3" id="KW-1185">Reference proteome</keyword>
<sequence>LAMIRTLESYHRPQENKDEQVELGEDVCAWLYGNNSEINHPETVLASSPFISPVPTPAPSVVSLPSDEESSDELSREQPPNRFQNTDANDDTAALYEAALYGDDEVDMWYVSEE</sequence>
<comment type="caution">
    <text evidence="2">The sequence shown here is derived from an EMBL/GenBank/DDBJ whole genome shotgun (WGS) entry which is preliminary data.</text>
</comment>
<evidence type="ECO:0000313" key="3">
    <source>
        <dbReference type="Proteomes" id="UP000696485"/>
    </source>
</evidence>
<evidence type="ECO:0000256" key="1">
    <source>
        <dbReference type="SAM" id="MobiDB-lite"/>
    </source>
</evidence>
<dbReference type="Proteomes" id="UP000696485">
    <property type="component" value="Unassembled WGS sequence"/>
</dbReference>